<gene>
    <name evidence="9" type="ORF">L207DRAFT_634685</name>
</gene>
<dbReference type="EMBL" id="KZ613947">
    <property type="protein sequence ID" value="PMD38661.1"/>
    <property type="molecule type" value="Genomic_DNA"/>
</dbReference>
<feature type="compositionally biased region" description="Gly residues" evidence="7">
    <location>
        <begin position="172"/>
        <end position="183"/>
    </location>
</feature>
<dbReference type="GO" id="GO:0000978">
    <property type="term" value="F:RNA polymerase II cis-regulatory region sequence-specific DNA binding"/>
    <property type="evidence" value="ECO:0007669"/>
    <property type="project" value="TreeGrafter"/>
</dbReference>
<dbReference type="Proteomes" id="UP000235786">
    <property type="component" value="Unassembled WGS sequence"/>
</dbReference>
<dbReference type="InterPro" id="IPR051430">
    <property type="entry name" value="Fungal_TF_Env_Response"/>
</dbReference>
<dbReference type="GO" id="GO:0008270">
    <property type="term" value="F:zinc ion binding"/>
    <property type="evidence" value="ECO:0007669"/>
    <property type="project" value="InterPro"/>
</dbReference>
<proteinExistence type="predicted"/>
<evidence type="ECO:0000256" key="4">
    <source>
        <dbReference type="ARBA" id="ARBA00023125"/>
    </source>
</evidence>
<accession>A0A2J6RJJ3</accession>
<evidence type="ECO:0000313" key="10">
    <source>
        <dbReference type="Proteomes" id="UP000235786"/>
    </source>
</evidence>
<dbReference type="GO" id="GO:0005634">
    <property type="term" value="C:nucleus"/>
    <property type="evidence" value="ECO:0007669"/>
    <property type="project" value="TreeGrafter"/>
</dbReference>
<dbReference type="SMART" id="SM00906">
    <property type="entry name" value="Fungal_trans"/>
    <property type="match status" value="1"/>
</dbReference>
<dbReference type="Pfam" id="PF04082">
    <property type="entry name" value="Fungal_trans"/>
    <property type="match status" value="1"/>
</dbReference>
<keyword evidence="2" id="KW-0862">Zinc</keyword>
<evidence type="ECO:0000256" key="7">
    <source>
        <dbReference type="SAM" id="MobiDB-lite"/>
    </source>
</evidence>
<evidence type="ECO:0000256" key="5">
    <source>
        <dbReference type="ARBA" id="ARBA00023163"/>
    </source>
</evidence>
<evidence type="ECO:0000256" key="6">
    <source>
        <dbReference type="ARBA" id="ARBA00023242"/>
    </source>
</evidence>
<dbReference type="InterPro" id="IPR036864">
    <property type="entry name" value="Zn2-C6_fun-type_DNA-bd_sf"/>
</dbReference>
<dbReference type="InterPro" id="IPR007219">
    <property type="entry name" value="XnlR_reg_dom"/>
</dbReference>
<dbReference type="CDD" id="cd12148">
    <property type="entry name" value="fungal_TF_MHR"/>
    <property type="match status" value="1"/>
</dbReference>
<dbReference type="PROSITE" id="PS50048">
    <property type="entry name" value="ZN2_CY6_FUNGAL_2"/>
    <property type="match status" value="1"/>
</dbReference>
<keyword evidence="6" id="KW-0539">Nucleus</keyword>
<dbReference type="PANTHER" id="PTHR31944:SF131">
    <property type="entry name" value="HEME-RESPONSIVE ZINC FINGER TRANSCRIPTION FACTOR HAP1"/>
    <property type="match status" value="1"/>
</dbReference>
<evidence type="ECO:0000313" key="9">
    <source>
        <dbReference type="EMBL" id="PMD38661.1"/>
    </source>
</evidence>
<dbReference type="SMART" id="SM00066">
    <property type="entry name" value="GAL4"/>
    <property type="match status" value="1"/>
</dbReference>
<keyword evidence="4" id="KW-0238">DNA-binding</keyword>
<organism evidence="9 10">
    <name type="scientific">Hyaloscypha variabilis (strain UAMH 11265 / GT02V1 / F)</name>
    <name type="common">Meliniomyces variabilis</name>
    <dbReference type="NCBI Taxonomy" id="1149755"/>
    <lineage>
        <taxon>Eukaryota</taxon>
        <taxon>Fungi</taxon>
        <taxon>Dikarya</taxon>
        <taxon>Ascomycota</taxon>
        <taxon>Pezizomycotina</taxon>
        <taxon>Leotiomycetes</taxon>
        <taxon>Helotiales</taxon>
        <taxon>Hyaloscyphaceae</taxon>
        <taxon>Hyaloscypha</taxon>
        <taxon>Hyaloscypha variabilis</taxon>
    </lineage>
</organism>
<dbReference type="Pfam" id="PF00172">
    <property type="entry name" value="Zn_clus"/>
    <property type="match status" value="1"/>
</dbReference>
<dbReference type="CDD" id="cd00067">
    <property type="entry name" value="GAL4"/>
    <property type="match status" value="1"/>
</dbReference>
<keyword evidence="5" id="KW-0804">Transcription</keyword>
<feature type="compositionally biased region" description="Low complexity" evidence="7">
    <location>
        <begin position="69"/>
        <end position="92"/>
    </location>
</feature>
<feature type="region of interest" description="Disordered" evidence="7">
    <location>
        <begin position="1"/>
        <end position="108"/>
    </location>
</feature>
<dbReference type="GO" id="GO:0001228">
    <property type="term" value="F:DNA-binding transcription activator activity, RNA polymerase II-specific"/>
    <property type="evidence" value="ECO:0007669"/>
    <property type="project" value="TreeGrafter"/>
</dbReference>
<reference evidence="9 10" key="1">
    <citation type="submission" date="2016-04" db="EMBL/GenBank/DDBJ databases">
        <title>A degradative enzymes factory behind the ericoid mycorrhizal symbiosis.</title>
        <authorList>
            <consortium name="DOE Joint Genome Institute"/>
            <person name="Martino E."/>
            <person name="Morin E."/>
            <person name="Grelet G."/>
            <person name="Kuo A."/>
            <person name="Kohler A."/>
            <person name="Daghino S."/>
            <person name="Barry K."/>
            <person name="Choi C."/>
            <person name="Cichocki N."/>
            <person name="Clum A."/>
            <person name="Copeland A."/>
            <person name="Hainaut M."/>
            <person name="Haridas S."/>
            <person name="Labutti K."/>
            <person name="Lindquist E."/>
            <person name="Lipzen A."/>
            <person name="Khouja H.-R."/>
            <person name="Murat C."/>
            <person name="Ohm R."/>
            <person name="Olson A."/>
            <person name="Spatafora J."/>
            <person name="Veneault-Fourrey C."/>
            <person name="Henrissat B."/>
            <person name="Grigoriev I."/>
            <person name="Martin F."/>
            <person name="Perotto S."/>
        </authorList>
    </citation>
    <scope>NUCLEOTIDE SEQUENCE [LARGE SCALE GENOMIC DNA]</scope>
    <source>
        <strain evidence="9 10">F</strain>
    </source>
</reference>
<feature type="compositionally biased region" description="Low complexity" evidence="7">
    <location>
        <begin position="29"/>
        <end position="58"/>
    </location>
</feature>
<keyword evidence="1" id="KW-0479">Metal-binding</keyword>
<dbReference type="GO" id="GO:0006351">
    <property type="term" value="P:DNA-templated transcription"/>
    <property type="evidence" value="ECO:0007669"/>
    <property type="project" value="InterPro"/>
</dbReference>
<name>A0A2J6RJJ3_HYAVF</name>
<feature type="region of interest" description="Disordered" evidence="7">
    <location>
        <begin position="159"/>
        <end position="207"/>
    </location>
</feature>
<sequence length="951" mass="104431">MQSDHDTEAGHILTHLSSGAAYPGTSVPNLNQNQNQNQNQQQQLTPSSSAPVISPSSSQRLLSPGGNQGQIQGLNQDGNANGSASASGNGSAVKRSRQRPTKSCEECRRKKLKCDRELPCSNCKKGGRDGGICYFKDAPGGGEFGGSGTGKRLRTEELEGGWGERGRRPYVGGSGAGGGYGDGSGEEERGEDRGYYPNVPQLTRNDPIGPGRGILAYGMHGADPELARGEAARARGFQQMENQRRALSGEDIDPYSSVPRARTDNGFGRAMFTYDASPEARKDEMATPVSSAGLAQSETGVRSLGKLHVKGSRSRYVGIGDRMAMLDHFGTSKGFILKSFKDPELSGLVQELAAYQNAFQPKDKTRHVLPQDRDEFMVEMIKALPSSFLFGILQARYIQNWETLWRVLHIGTFMKECDQVSQVIESGSSSLPAHINDWVIPQILAIISTASRLNDPNERGSTTERISDDQITKNCVMIKGWLDSLQGKSLVNFPVLQTRTLLLLARQANLANPAELWVESGILVRHAMVMGVHQDPEPWEFSPFDREARRKLWLTIVELDLQFSLAAGMPSSVFSNIFNIRQILNVDDQDLTPEMSDYPSTKPTTIYTDALPQLALAASLPLRIQITNLLGSNLNLATSAPHLLRLATDLETHLSALPPSLRSASSNKRLHRFFTSIQLELSIRRPLLALYRTISMSEIGSKHPEARKGAVRNALSILGNLDALDPAVADLSVVKGREYLNLFHILHRNSILQSALVLCYEIKLSNSSSTSTSSASPHELEAEKERDIDWGIGQSRVSFTRVVENTVTGMLERIGEWGCDLKDILPLAVALSAVRCDGDEVQRRDMMRRATERVRDACRVARPDVLVRFRSGSREGEGAFGWRGRDGCGEREREKEKSEVVQPWSVNVVNSGGGGILGEGIAFDGFDPMQDFGFENMDFGFLDWGTNQSWL</sequence>
<evidence type="ECO:0000256" key="1">
    <source>
        <dbReference type="ARBA" id="ARBA00022723"/>
    </source>
</evidence>
<keyword evidence="10" id="KW-1185">Reference proteome</keyword>
<dbReference type="PANTHER" id="PTHR31944">
    <property type="entry name" value="HEME-RESPONSIVE ZINC FINGER TRANSCRIPTION FACTOR HAP1"/>
    <property type="match status" value="1"/>
</dbReference>
<protein>
    <recommendedName>
        <fullName evidence="8">Zn(2)-C6 fungal-type domain-containing protein</fullName>
    </recommendedName>
</protein>
<dbReference type="AlphaFoldDB" id="A0A2J6RJJ3"/>
<feature type="domain" description="Zn(2)-C6 fungal-type" evidence="8">
    <location>
        <begin position="103"/>
        <end position="135"/>
    </location>
</feature>
<evidence type="ECO:0000256" key="2">
    <source>
        <dbReference type="ARBA" id="ARBA00022833"/>
    </source>
</evidence>
<evidence type="ECO:0000259" key="8">
    <source>
        <dbReference type="PROSITE" id="PS50048"/>
    </source>
</evidence>
<dbReference type="OrthoDB" id="5414787at2759"/>
<dbReference type="Gene3D" id="4.10.240.10">
    <property type="entry name" value="Zn(2)-C6 fungal-type DNA-binding domain"/>
    <property type="match status" value="1"/>
</dbReference>
<dbReference type="SUPFAM" id="SSF57701">
    <property type="entry name" value="Zn2/Cys6 DNA-binding domain"/>
    <property type="match status" value="1"/>
</dbReference>
<evidence type="ECO:0000256" key="3">
    <source>
        <dbReference type="ARBA" id="ARBA00023015"/>
    </source>
</evidence>
<dbReference type="InterPro" id="IPR001138">
    <property type="entry name" value="Zn2Cys6_DnaBD"/>
</dbReference>
<keyword evidence="3" id="KW-0805">Transcription regulation</keyword>